<dbReference type="PANTHER" id="PTHR34704">
    <property type="entry name" value="ATPASE"/>
    <property type="match status" value="1"/>
</dbReference>
<sequence length="136" mass="15930">MKPSTCLGSFSSIAFLMNSRGVSFWENIENLMLRKENFLYAEAEFLLRQELREPARYFAILRAISLRKTTHGEIVDYTGFDRGIVSKYLDNLARIRVIRKVHPAFEPEKKEEHAVRDCRQLLRLLVPLRLSQQETS</sequence>
<dbReference type="InterPro" id="IPR036390">
    <property type="entry name" value="WH_DNA-bd_sf"/>
</dbReference>
<dbReference type="PANTHER" id="PTHR34704:SF1">
    <property type="entry name" value="ATPASE"/>
    <property type="match status" value="1"/>
</dbReference>
<dbReference type="eggNOG" id="arCOG03166">
    <property type="taxonomic scope" value="Archaea"/>
</dbReference>
<dbReference type="AlphaFoldDB" id="O58573"/>
<dbReference type="SUPFAM" id="SSF46785">
    <property type="entry name" value="Winged helix' DNA-binding domain"/>
    <property type="match status" value="1"/>
</dbReference>
<evidence type="ECO:0000313" key="1">
    <source>
        <dbReference type="EMBL" id="BAA29937.1"/>
    </source>
</evidence>
<dbReference type="SMR" id="O58573"/>
<dbReference type="EnsemblBacteria" id="BAA29937">
    <property type="protein sequence ID" value="BAA29937"/>
    <property type="gene ID" value="BAA29937"/>
</dbReference>
<dbReference type="Proteomes" id="UP000000752">
    <property type="component" value="Chromosome"/>
</dbReference>
<reference evidence="1 2" key="1">
    <citation type="journal article" date="1998" name="DNA Res.">
        <title>Complete sequence and gene organization of the genome of a hyper-thermophilic archaebacterium, Pyrococcus horikoshii OT3.</title>
        <authorList>
            <person name="Kawarabayasi Y."/>
            <person name="Sawada M."/>
            <person name="Horikawa H."/>
            <person name="Haikawa Y."/>
            <person name="Hino Y."/>
            <person name="Yamamoto S."/>
            <person name="Sekine M."/>
            <person name="Baba S."/>
            <person name="Kosugi H."/>
            <person name="Hosoyama A."/>
            <person name="Nagai Y."/>
            <person name="Sakai M."/>
            <person name="Ogura K."/>
            <person name="Otuka R."/>
            <person name="Nakazawa H."/>
            <person name="Takamiya M."/>
            <person name="Ohfuku Y."/>
            <person name="Funahashi T."/>
            <person name="Tanaka T."/>
            <person name="Kudoh Y."/>
            <person name="Yamazaki J."/>
            <person name="Kushida N."/>
            <person name="Oguchi A."/>
            <person name="Aoki K."/>
            <person name="Nakamura Y."/>
            <person name="Robb T.F."/>
            <person name="Horikoshi K."/>
            <person name="Masuchi Y."/>
            <person name="Shizuya H."/>
            <person name="Kikuchi H."/>
        </authorList>
    </citation>
    <scope>NUCLEOTIDE SEQUENCE [LARGE SCALE GENOMIC DNA]</scope>
    <source>
        <strain evidence="2">ATCC 700860 / DSM 12428 / JCM 9974 / NBRC 100139 / OT-3</strain>
    </source>
</reference>
<dbReference type="STRING" id="70601.gene:9377794"/>
<proteinExistence type="predicted"/>
<protein>
    <submittedName>
        <fullName evidence="1">Uncharacterized protein</fullName>
    </submittedName>
</protein>
<organism evidence="1 2">
    <name type="scientific">Pyrococcus horikoshii (strain ATCC 700860 / DSM 12428 / JCM 9974 / NBRC 100139 / OT-3)</name>
    <dbReference type="NCBI Taxonomy" id="70601"/>
    <lineage>
        <taxon>Archaea</taxon>
        <taxon>Methanobacteriati</taxon>
        <taxon>Methanobacteriota</taxon>
        <taxon>Thermococci</taxon>
        <taxon>Thermococcales</taxon>
        <taxon>Thermococcaceae</taxon>
        <taxon>Pyrococcus</taxon>
    </lineage>
</organism>
<gene>
    <name evidence="1" type="ordered locus">PH0843</name>
</gene>
<name>O58573_PYRHO</name>
<evidence type="ECO:0000313" key="2">
    <source>
        <dbReference type="Proteomes" id="UP000000752"/>
    </source>
</evidence>
<accession>O58573</accession>
<dbReference type="EMBL" id="BA000001">
    <property type="protein sequence ID" value="BAA29937.1"/>
    <property type="molecule type" value="Genomic_DNA"/>
</dbReference>
<dbReference type="KEGG" id="pho:PH0843"/>
<keyword evidence="2" id="KW-1185">Reference proteome</keyword>
<dbReference type="PIR" id="G71134">
    <property type="entry name" value="G71134"/>
</dbReference>